<keyword evidence="1" id="KW-0436">Ligase</keyword>
<dbReference type="Gene3D" id="3.90.1140.10">
    <property type="entry name" value="Cyclic phosphodiesterase"/>
    <property type="match status" value="1"/>
</dbReference>
<evidence type="ECO:0000313" key="4">
    <source>
        <dbReference type="Proteomes" id="UP001139054"/>
    </source>
</evidence>
<dbReference type="EMBL" id="JAKLTY010000001">
    <property type="protein sequence ID" value="MCG2625228.1"/>
    <property type="molecule type" value="Genomic_DNA"/>
</dbReference>
<evidence type="ECO:0000313" key="1">
    <source>
        <dbReference type="EMBL" id="MCG2625228.1"/>
    </source>
</evidence>
<proteinExistence type="predicted"/>
<gene>
    <name evidence="2" type="ORF">L6637_10065</name>
    <name evidence="1" type="ORF">L6654_01230</name>
</gene>
<sequence length="180" mass="20213">MAIAINVRADGDSSSEVEQLWDQVAAFEDEPSMRTLGYRPHFTLAIYDSLAIEEDTARQAMLSAATSEVQLRIEFRRIRWFVGPPLVLWMEPADDVALRRWHASVSAAIDPAYCRLHYRPGQWIPHCTLGTRIIDGRRHDAIAFAGSFNRSISVLFDVADCVVFPPVRVVAEHKLPAGLP</sequence>
<reference evidence="1" key="1">
    <citation type="submission" date="2022-01" db="EMBL/GenBank/DDBJ databases">
        <title>Genome sequnece data of strain Bradyrhizobium sp. nov.</title>
        <authorList>
            <person name="Zhang J."/>
        </authorList>
    </citation>
    <scope>NUCLEOTIDE SEQUENCE</scope>
    <source>
        <strain evidence="2">WYCCWR 12774</strain>
        <strain evidence="1">WYCCWR 13023</strain>
    </source>
</reference>
<dbReference type="Pfam" id="PF13563">
    <property type="entry name" value="2_5_RNA_ligase2"/>
    <property type="match status" value="1"/>
</dbReference>
<protein>
    <submittedName>
        <fullName evidence="1">2'-5' RNA ligase family protein</fullName>
    </submittedName>
</protein>
<dbReference type="Proteomes" id="UP001139012">
    <property type="component" value="Unassembled WGS sequence"/>
</dbReference>
<dbReference type="InterPro" id="IPR009097">
    <property type="entry name" value="Cyclic_Pdiesterase"/>
</dbReference>
<evidence type="ECO:0000313" key="3">
    <source>
        <dbReference type="Proteomes" id="UP001139012"/>
    </source>
</evidence>
<dbReference type="RefSeq" id="WP_237870385.1">
    <property type="nucleotide sequence ID" value="NZ_JAKLTY010000001.1"/>
</dbReference>
<comment type="caution">
    <text evidence="1">The sequence shown here is derived from an EMBL/GenBank/DDBJ whole genome shotgun (WGS) entry which is preliminary data.</text>
</comment>
<dbReference type="AlphaFoldDB" id="A0A9X1U7S3"/>
<keyword evidence="3" id="KW-1185">Reference proteome</keyword>
<evidence type="ECO:0000313" key="2">
    <source>
        <dbReference type="EMBL" id="MCG2667297.1"/>
    </source>
</evidence>
<dbReference type="Proteomes" id="UP001139054">
    <property type="component" value="Unassembled WGS sequence"/>
</dbReference>
<dbReference type="GO" id="GO:0016874">
    <property type="term" value="F:ligase activity"/>
    <property type="evidence" value="ECO:0007669"/>
    <property type="project" value="UniProtKB-KW"/>
</dbReference>
<accession>A0A9X1U7S3</accession>
<organism evidence="1 4">
    <name type="scientific">Bradyrhizobium zhengyangense</name>
    <dbReference type="NCBI Taxonomy" id="2911009"/>
    <lineage>
        <taxon>Bacteria</taxon>
        <taxon>Pseudomonadati</taxon>
        <taxon>Pseudomonadota</taxon>
        <taxon>Alphaproteobacteria</taxon>
        <taxon>Hyphomicrobiales</taxon>
        <taxon>Nitrobacteraceae</taxon>
        <taxon>Bradyrhizobium</taxon>
    </lineage>
</organism>
<dbReference type="SUPFAM" id="SSF55144">
    <property type="entry name" value="LigT-like"/>
    <property type="match status" value="1"/>
</dbReference>
<dbReference type="EMBL" id="JAKLUA010000002">
    <property type="protein sequence ID" value="MCG2667297.1"/>
    <property type="molecule type" value="Genomic_DNA"/>
</dbReference>
<name>A0A9X1U7S3_9BRAD</name>